<name>A0A9D1ITS1_9FIRM</name>
<dbReference type="EMBL" id="DVMX01000096">
    <property type="protein sequence ID" value="HIU41864.1"/>
    <property type="molecule type" value="Genomic_DNA"/>
</dbReference>
<protein>
    <submittedName>
        <fullName evidence="3">Uncharacterized protein</fullName>
    </submittedName>
</protein>
<feature type="coiled-coil region" evidence="1">
    <location>
        <begin position="41"/>
        <end position="229"/>
    </location>
</feature>
<accession>A0A9D1ITS1</accession>
<evidence type="ECO:0000313" key="3">
    <source>
        <dbReference type="EMBL" id="HIU41864.1"/>
    </source>
</evidence>
<evidence type="ECO:0000256" key="2">
    <source>
        <dbReference type="SAM" id="MobiDB-lite"/>
    </source>
</evidence>
<proteinExistence type="predicted"/>
<keyword evidence="1" id="KW-0175">Coiled coil</keyword>
<dbReference type="Gene3D" id="1.20.5.620">
    <property type="entry name" value="F1F0 ATP synthase subunit B, membrane domain"/>
    <property type="match status" value="1"/>
</dbReference>
<evidence type="ECO:0000256" key="1">
    <source>
        <dbReference type="SAM" id="Coils"/>
    </source>
</evidence>
<gene>
    <name evidence="3" type="ORF">IAD19_04850</name>
</gene>
<reference evidence="3" key="1">
    <citation type="submission" date="2020-10" db="EMBL/GenBank/DDBJ databases">
        <authorList>
            <person name="Gilroy R."/>
        </authorList>
    </citation>
    <scope>NUCLEOTIDE SEQUENCE</scope>
    <source>
        <strain evidence="3">4509</strain>
    </source>
</reference>
<organism evidence="3 4">
    <name type="scientific">Candidatus Egerieicola faecale</name>
    <dbReference type="NCBI Taxonomy" id="2840774"/>
    <lineage>
        <taxon>Bacteria</taxon>
        <taxon>Bacillati</taxon>
        <taxon>Bacillota</taxon>
        <taxon>Clostridia</taxon>
        <taxon>Eubacteriales</taxon>
        <taxon>Oscillospiraceae</taxon>
        <taxon>Oscillospiraceae incertae sedis</taxon>
        <taxon>Candidatus Egerieicola</taxon>
    </lineage>
</organism>
<comment type="caution">
    <text evidence="3">The sequence shown here is derived from an EMBL/GenBank/DDBJ whole genome shotgun (WGS) entry which is preliminary data.</text>
</comment>
<dbReference type="Proteomes" id="UP000824082">
    <property type="component" value="Unassembled WGS sequence"/>
</dbReference>
<feature type="region of interest" description="Disordered" evidence="2">
    <location>
        <begin position="283"/>
        <end position="319"/>
    </location>
</feature>
<evidence type="ECO:0000313" key="4">
    <source>
        <dbReference type="Proteomes" id="UP000824082"/>
    </source>
</evidence>
<reference evidence="3" key="2">
    <citation type="journal article" date="2021" name="PeerJ">
        <title>Extensive microbial diversity within the chicken gut microbiome revealed by metagenomics and culture.</title>
        <authorList>
            <person name="Gilroy R."/>
            <person name="Ravi A."/>
            <person name="Getino M."/>
            <person name="Pursley I."/>
            <person name="Horton D.L."/>
            <person name="Alikhan N.F."/>
            <person name="Baker D."/>
            <person name="Gharbi K."/>
            <person name="Hall N."/>
            <person name="Watson M."/>
            <person name="Adriaenssens E.M."/>
            <person name="Foster-Nyarko E."/>
            <person name="Jarju S."/>
            <person name="Secka A."/>
            <person name="Antonio M."/>
            <person name="Oren A."/>
            <person name="Chaudhuri R.R."/>
            <person name="La Ragione R."/>
            <person name="Hildebrand F."/>
            <person name="Pallen M.J."/>
        </authorList>
    </citation>
    <scope>NUCLEOTIDE SEQUENCE</scope>
    <source>
        <strain evidence="3">4509</strain>
    </source>
</reference>
<sequence>MNQNTCGRMAARYFHLGKRSMTMEPTGFKTALFGFHKADVLQFIADSNREYQQQLEEEQQQTQAVQTQLEQAKKQLEEARRQLARQQERADKMDGLIKQQNADNERLKQSGIAMEKSMLELRNENSRLTSQLAEQKKKSQALEKAGYDANTLLEEAKKRADHLVSQAKEQAAQVLEQAKQQAQQGLTAAKEKAVQLEEQGRQAAQKLQEEAMQKAAQVSQQLLEQQEQQATGQIIQDAQQEVQRILSGVQSRSAQANRRFDAFYQEMEQSITKVMGQLEEMEQRMRSLDQTMAKAEQPKETSDASQEEDSLNRFLSHLF</sequence>
<dbReference type="AlphaFoldDB" id="A0A9D1ITS1"/>